<feature type="region of interest" description="Disordered" evidence="4">
    <location>
        <begin position="294"/>
        <end position="335"/>
    </location>
</feature>
<sequence>MGDNPYACKIRQFFQGNTANGNVNHQMTTMSSSNISNSTTTNEQQQQILPETTTLQINMGTECKTLNVPKSTCYKELSNCIKETFGLNSKSVLNIKCENQEGDMFNVASDCHLKKAYRKNQEELRLVVKEITPHQACKNSLFSFFGFNCPDTNNNNNNNHNNNTIPTIHNNNNNNNTNITTTTTANTPSTSTSNINNNNNSTPISIAPTTTPSHIGGGGGGASLLTGALLGYNNHHHTNNHHHSTAVEVGSSFVSMQSNLAAPTIVQDAPNFFKSNSNDQSSVMLDSHLQPLHNNNHHNNNHNNHNNSHHIQHNNHGHLNHFHHHNSGGYHLGVHHNSLTHVSPMFRGSSISHTPLLQQQKSMSGLSSTFSSLSLQQQQQNQNQQPTTKSQPQQTIATSPSMSIPTNIPTPQKRNSPNNLMSSPISSGVKLKELLKQNQHNNHLGGYGSLVSPSQPTQPTLSSTVISSQTVVAPNTTATTTPVSPTIQSIKDQDKTQINRNQSFEFLADEDNESTSSVSSYSPSLDKSTDSVKSVVDVVASSEPAIPKLPNAMCPLMQKLTSSADANPAQSKEVMEFIMQIKKNFEGLRLTNDFREKREIKGRICEMIQTARVTMPWILNIFPQLSQFASDTCQVSDVPVPPNTPPPSPTAQSPLVDRAKIAEQQACIYRVSAEVPLAQLHSHLQLQSKLESMVCGGEKYQQQINTFKQHQSEMQDNNNNHHNNNNNSNGVTTHKMQMDSSKCMMKNLKFEGPTVHRGTTCTVCTQSPIIGTFYYCSVCTGFTFCDSCRAQQSIHECPKANQSTIDQSNNIHHPLHRIIAVTKAMKSCNLTSSQQQQQLPQQQTQLQQQHSTSSSSSLSLVNNSPKRGCPYNRKKFKCTFNVKFVADVTLPFGLATEPGQQLIKTWRLHNVGSQLPKDCLLVRVCGNTKLAQKISVPVPAAPAGQTFTVSVPIAIPIIPSSYSELIVGEYWRLCTGDGFYFGDQFWISLVIKNTQHNNNNNNSNNNTKNTENFNDKEMSDVSMVCDGQS</sequence>
<evidence type="ECO:0000256" key="3">
    <source>
        <dbReference type="ARBA" id="ARBA00022833"/>
    </source>
</evidence>
<gene>
    <name evidence="6" type="ORF">DFA_05155</name>
</gene>
<feature type="compositionally biased region" description="Low complexity" evidence="4">
    <location>
        <begin position="839"/>
        <end position="860"/>
    </location>
</feature>
<dbReference type="PANTHER" id="PTHR20930:SF0">
    <property type="entry name" value="PROTEIN ILRUN"/>
    <property type="match status" value="1"/>
</dbReference>
<feature type="compositionally biased region" description="Low complexity" evidence="4">
    <location>
        <begin position="367"/>
        <end position="395"/>
    </location>
</feature>
<evidence type="ECO:0000256" key="1">
    <source>
        <dbReference type="ARBA" id="ARBA00022723"/>
    </source>
</evidence>
<dbReference type="InterPro" id="IPR032350">
    <property type="entry name" value="Nbr1_FW"/>
</dbReference>
<keyword evidence="2" id="KW-0863">Zinc-finger</keyword>
<dbReference type="Gene3D" id="3.10.20.90">
    <property type="entry name" value="Phosphatidylinositol 3-kinase Catalytic Subunit, Chain A, domain 1"/>
    <property type="match status" value="1"/>
</dbReference>
<feature type="compositionally biased region" description="Polar residues" evidence="4">
    <location>
        <begin position="357"/>
        <end position="366"/>
    </location>
</feature>
<name>F4PNH2_CACFS</name>
<feature type="region of interest" description="Disordered" evidence="4">
    <location>
        <begin position="440"/>
        <end position="463"/>
    </location>
</feature>
<keyword evidence="3" id="KW-0862">Zinc</keyword>
<dbReference type="InterPro" id="IPR013783">
    <property type="entry name" value="Ig-like_fold"/>
</dbReference>
<feature type="domain" description="Nbr1 FW" evidence="5">
    <location>
        <begin position="889"/>
        <end position="990"/>
    </location>
</feature>
<dbReference type="OrthoDB" id="661148at2759"/>
<dbReference type="STRING" id="1054147.F4PNH2"/>
<feature type="compositionally biased region" description="Low complexity" evidence="4">
    <location>
        <begin position="997"/>
        <end position="1012"/>
    </location>
</feature>
<dbReference type="CDD" id="cd14947">
    <property type="entry name" value="NBR1_like"/>
    <property type="match status" value="1"/>
</dbReference>
<keyword evidence="1" id="KW-0479">Metal-binding</keyword>
<feature type="compositionally biased region" description="Low complexity" evidence="4">
    <location>
        <begin position="476"/>
        <end position="486"/>
    </location>
</feature>
<dbReference type="GeneID" id="14874836"/>
<dbReference type="GO" id="GO:0008270">
    <property type="term" value="F:zinc ion binding"/>
    <property type="evidence" value="ECO:0007669"/>
    <property type="project" value="UniProtKB-KW"/>
</dbReference>
<dbReference type="PANTHER" id="PTHR20930">
    <property type="entry name" value="OVARIAN CARCINOMA ANTIGEN CA125-RELATED"/>
    <property type="match status" value="1"/>
</dbReference>
<evidence type="ECO:0000313" key="6">
    <source>
        <dbReference type="EMBL" id="EGG23025.1"/>
    </source>
</evidence>
<dbReference type="SUPFAM" id="SSF54277">
    <property type="entry name" value="CAD &amp; PB1 domains"/>
    <property type="match status" value="1"/>
</dbReference>
<dbReference type="KEGG" id="dfa:DFA_05155"/>
<dbReference type="EMBL" id="GL883008">
    <property type="protein sequence ID" value="EGG23025.1"/>
    <property type="molecule type" value="Genomic_DNA"/>
</dbReference>
<feature type="compositionally biased region" description="Low complexity" evidence="4">
    <location>
        <begin position="452"/>
        <end position="463"/>
    </location>
</feature>
<organism evidence="6 7">
    <name type="scientific">Cavenderia fasciculata</name>
    <name type="common">Slime mold</name>
    <name type="synonym">Dictyostelium fasciculatum</name>
    <dbReference type="NCBI Taxonomy" id="261658"/>
    <lineage>
        <taxon>Eukaryota</taxon>
        <taxon>Amoebozoa</taxon>
        <taxon>Evosea</taxon>
        <taxon>Eumycetozoa</taxon>
        <taxon>Dictyostelia</taxon>
        <taxon>Acytosteliales</taxon>
        <taxon>Cavenderiaceae</taxon>
        <taxon>Cavenderia</taxon>
    </lineage>
</organism>
<dbReference type="Proteomes" id="UP000007797">
    <property type="component" value="Unassembled WGS sequence"/>
</dbReference>
<dbReference type="OMA" id="EYWRICT"/>
<evidence type="ECO:0000313" key="7">
    <source>
        <dbReference type="Proteomes" id="UP000007797"/>
    </source>
</evidence>
<proteinExistence type="predicted"/>
<dbReference type="InterPro" id="IPR043145">
    <property type="entry name" value="Znf_ZZ_sf"/>
</dbReference>
<dbReference type="SUPFAM" id="SSF57850">
    <property type="entry name" value="RING/U-box"/>
    <property type="match status" value="1"/>
</dbReference>
<accession>F4PNH2</accession>
<evidence type="ECO:0000259" key="5">
    <source>
        <dbReference type="Pfam" id="PF16158"/>
    </source>
</evidence>
<keyword evidence="7" id="KW-1185">Reference proteome</keyword>
<feature type="compositionally biased region" description="Low complexity" evidence="4">
    <location>
        <begin position="514"/>
        <end position="528"/>
    </location>
</feature>
<evidence type="ECO:0000256" key="4">
    <source>
        <dbReference type="SAM" id="MobiDB-lite"/>
    </source>
</evidence>
<dbReference type="Gene3D" id="3.30.60.90">
    <property type="match status" value="1"/>
</dbReference>
<dbReference type="Gene3D" id="2.60.40.10">
    <property type="entry name" value="Immunoglobulins"/>
    <property type="match status" value="1"/>
</dbReference>
<evidence type="ECO:0000256" key="2">
    <source>
        <dbReference type="ARBA" id="ARBA00022771"/>
    </source>
</evidence>
<feature type="region of interest" description="Disordered" evidence="4">
    <location>
        <begin position="839"/>
        <end position="866"/>
    </location>
</feature>
<feature type="compositionally biased region" description="Polar residues" evidence="4">
    <location>
        <begin position="396"/>
        <end position="425"/>
    </location>
</feature>
<feature type="region of interest" description="Disordered" evidence="4">
    <location>
        <begin position="476"/>
        <end position="528"/>
    </location>
</feature>
<feature type="region of interest" description="Disordered" evidence="4">
    <location>
        <begin position="997"/>
        <end position="1017"/>
    </location>
</feature>
<feature type="region of interest" description="Disordered" evidence="4">
    <location>
        <begin position="357"/>
        <end position="425"/>
    </location>
</feature>
<dbReference type="Pfam" id="PF16158">
    <property type="entry name" value="N_BRCA1_IG"/>
    <property type="match status" value="1"/>
</dbReference>
<protein>
    <recommendedName>
        <fullName evidence="5">Nbr1 FW domain-containing protein</fullName>
    </recommendedName>
</protein>
<dbReference type="RefSeq" id="XP_004360876.1">
    <property type="nucleotide sequence ID" value="XM_004360819.1"/>
</dbReference>
<reference evidence="7" key="1">
    <citation type="journal article" date="2011" name="Genome Res.">
        <title>Phylogeny-wide analysis of social amoeba genomes highlights ancient origins for complex intercellular communication.</title>
        <authorList>
            <person name="Heidel A.J."/>
            <person name="Lawal H.M."/>
            <person name="Felder M."/>
            <person name="Schilde C."/>
            <person name="Helps N.R."/>
            <person name="Tunggal B."/>
            <person name="Rivero F."/>
            <person name="John U."/>
            <person name="Schleicher M."/>
            <person name="Eichinger L."/>
            <person name="Platzer M."/>
            <person name="Noegel A.A."/>
            <person name="Schaap P."/>
            <person name="Gloeckner G."/>
        </authorList>
    </citation>
    <scope>NUCLEOTIDE SEQUENCE [LARGE SCALE GENOMIC DNA]</scope>
    <source>
        <strain evidence="7">SH3</strain>
    </source>
</reference>
<dbReference type="AlphaFoldDB" id="F4PNH2"/>
<feature type="compositionally biased region" description="Basic residues" evidence="4">
    <location>
        <begin position="307"/>
        <end position="326"/>
    </location>
</feature>